<dbReference type="PROSITE" id="PS00061">
    <property type="entry name" value="ADH_SHORT"/>
    <property type="match status" value="1"/>
</dbReference>
<dbReference type="SMART" id="SM00822">
    <property type="entry name" value="PKS_KR"/>
    <property type="match status" value="1"/>
</dbReference>
<dbReference type="InterPro" id="IPR057326">
    <property type="entry name" value="KR_dom"/>
</dbReference>
<gene>
    <name evidence="4" type="ORF">ACFOHH_08670</name>
</gene>
<dbReference type="Pfam" id="PF13561">
    <property type="entry name" value="adh_short_C2"/>
    <property type="match status" value="1"/>
</dbReference>
<dbReference type="EMBL" id="JBHRSP010000015">
    <property type="protein sequence ID" value="MFC3073172.1"/>
    <property type="molecule type" value="Genomic_DNA"/>
</dbReference>
<name>A0ABV7DEQ8_9HYPH</name>
<dbReference type="InterPro" id="IPR036291">
    <property type="entry name" value="NAD(P)-bd_dom_sf"/>
</dbReference>
<dbReference type="InterPro" id="IPR020904">
    <property type="entry name" value="Sc_DH/Rdtase_CS"/>
</dbReference>
<dbReference type="GO" id="GO:0016491">
    <property type="term" value="F:oxidoreductase activity"/>
    <property type="evidence" value="ECO:0007669"/>
    <property type="project" value="UniProtKB-KW"/>
</dbReference>
<comment type="caution">
    <text evidence="4">The sequence shown here is derived from an EMBL/GenBank/DDBJ whole genome shotgun (WGS) entry which is preliminary data.</text>
</comment>
<dbReference type="RefSeq" id="WP_257310987.1">
    <property type="nucleotide sequence ID" value="NZ_JANFDG010000001.1"/>
</dbReference>
<protein>
    <submittedName>
        <fullName evidence="4">SDR family NAD(P)-dependent oxidoreductase</fullName>
        <ecNumber evidence="4">1.1.1.-</ecNumber>
    </submittedName>
</protein>
<reference evidence="5" key="1">
    <citation type="journal article" date="2019" name="Int. J. Syst. Evol. Microbiol.">
        <title>The Global Catalogue of Microorganisms (GCM) 10K type strain sequencing project: providing services to taxonomists for standard genome sequencing and annotation.</title>
        <authorList>
            <consortium name="The Broad Institute Genomics Platform"/>
            <consortium name="The Broad Institute Genome Sequencing Center for Infectious Disease"/>
            <person name="Wu L."/>
            <person name="Ma J."/>
        </authorList>
    </citation>
    <scope>NUCLEOTIDE SEQUENCE [LARGE SCALE GENOMIC DNA]</scope>
    <source>
        <strain evidence="5">KCTC 52677</strain>
    </source>
</reference>
<dbReference type="EC" id="1.1.1.-" evidence="4"/>
<accession>A0ABV7DEQ8</accession>
<evidence type="ECO:0000313" key="5">
    <source>
        <dbReference type="Proteomes" id="UP001595377"/>
    </source>
</evidence>
<evidence type="ECO:0000256" key="2">
    <source>
        <dbReference type="ARBA" id="ARBA00023002"/>
    </source>
</evidence>
<evidence type="ECO:0000313" key="4">
    <source>
        <dbReference type="EMBL" id="MFC3073172.1"/>
    </source>
</evidence>
<keyword evidence="2 4" id="KW-0560">Oxidoreductase</keyword>
<proteinExistence type="inferred from homology"/>
<dbReference type="PANTHER" id="PTHR42760">
    <property type="entry name" value="SHORT-CHAIN DEHYDROGENASES/REDUCTASES FAMILY MEMBER"/>
    <property type="match status" value="1"/>
</dbReference>
<dbReference type="Proteomes" id="UP001595377">
    <property type="component" value="Unassembled WGS sequence"/>
</dbReference>
<dbReference type="InterPro" id="IPR002347">
    <property type="entry name" value="SDR_fam"/>
</dbReference>
<dbReference type="Gene3D" id="3.40.50.720">
    <property type="entry name" value="NAD(P)-binding Rossmann-like Domain"/>
    <property type="match status" value="1"/>
</dbReference>
<dbReference type="PRINTS" id="PR00081">
    <property type="entry name" value="GDHRDH"/>
</dbReference>
<sequence>MGVSFVTGAASGIGAEIARRLAGSGPVCLLDRNLAGAVEVASAIASAGGEALALEGDVGNSADLARAVHAAVSRFGRLDVAVASAGVDTYGGFLTASEVDWDRVMTVNAKGVFLTAQATLPSLIETGAGRFIAIASDAGLVGCPGFSVYCASKHAVIGLVRSLACEFGGRGLRANCVCPAFVETPMSAAFAANASGPEAEYWHGVVPLKRFALPSEIAGVVDYLASPAASYVNGVAYAVDGGATAELHRSAA</sequence>
<dbReference type="SUPFAM" id="SSF51735">
    <property type="entry name" value="NAD(P)-binding Rossmann-fold domains"/>
    <property type="match status" value="1"/>
</dbReference>
<organism evidence="4 5">
    <name type="scientific">Shinella pollutisoli</name>
    <dbReference type="NCBI Taxonomy" id="2250594"/>
    <lineage>
        <taxon>Bacteria</taxon>
        <taxon>Pseudomonadati</taxon>
        <taxon>Pseudomonadota</taxon>
        <taxon>Alphaproteobacteria</taxon>
        <taxon>Hyphomicrobiales</taxon>
        <taxon>Rhizobiaceae</taxon>
        <taxon>Shinella</taxon>
    </lineage>
</organism>
<dbReference type="PRINTS" id="PR00080">
    <property type="entry name" value="SDRFAMILY"/>
</dbReference>
<keyword evidence="5" id="KW-1185">Reference proteome</keyword>
<comment type="similarity">
    <text evidence="1">Belongs to the short-chain dehydrogenases/reductases (SDR) family.</text>
</comment>
<feature type="domain" description="Ketoreductase" evidence="3">
    <location>
        <begin position="2"/>
        <end position="205"/>
    </location>
</feature>
<dbReference type="CDD" id="cd05233">
    <property type="entry name" value="SDR_c"/>
    <property type="match status" value="1"/>
</dbReference>
<dbReference type="PANTHER" id="PTHR42760:SF133">
    <property type="entry name" value="3-OXOACYL-[ACYL-CARRIER-PROTEIN] REDUCTASE"/>
    <property type="match status" value="1"/>
</dbReference>
<evidence type="ECO:0000259" key="3">
    <source>
        <dbReference type="SMART" id="SM00822"/>
    </source>
</evidence>
<evidence type="ECO:0000256" key="1">
    <source>
        <dbReference type="ARBA" id="ARBA00006484"/>
    </source>
</evidence>